<proteinExistence type="predicted"/>
<dbReference type="Gramene" id="TuG1812G0100004550.01.T02">
    <property type="protein sequence ID" value="TuG1812G0100004550.01.T02"/>
    <property type="gene ID" value="TuG1812G0100004550.01"/>
</dbReference>
<reference evidence="3" key="1">
    <citation type="journal article" date="2013" name="Nature">
        <title>Draft genome of the wheat A-genome progenitor Triticum urartu.</title>
        <authorList>
            <person name="Ling H.Q."/>
            <person name="Zhao S."/>
            <person name="Liu D."/>
            <person name="Wang J."/>
            <person name="Sun H."/>
            <person name="Zhang C."/>
            <person name="Fan H."/>
            <person name="Li D."/>
            <person name="Dong L."/>
            <person name="Tao Y."/>
            <person name="Gao C."/>
            <person name="Wu H."/>
            <person name="Li Y."/>
            <person name="Cui Y."/>
            <person name="Guo X."/>
            <person name="Zheng S."/>
            <person name="Wang B."/>
            <person name="Yu K."/>
            <person name="Liang Q."/>
            <person name="Yang W."/>
            <person name="Lou X."/>
            <person name="Chen J."/>
            <person name="Feng M."/>
            <person name="Jian J."/>
            <person name="Zhang X."/>
            <person name="Luo G."/>
            <person name="Jiang Y."/>
            <person name="Liu J."/>
            <person name="Wang Z."/>
            <person name="Sha Y."/>
            <person name="Zhang B."/>
            <person name="Wu H."/>
            <person name="Tang D."/>
            <person name="Shen Q."/>
            <person name="Xue P."/>
            <person name="Zou S."/>
            <person name="Wang X."/>
            <person name="Liu X."/>
            <person name="Wang F."/>
            <person name="Yang Y."/>
            <person name="An X."/>
            <person name="Dong Z."/>
            <person name="Zhang K."/>
            <person name="Zhang X."/>
            <person name="Luo M.C."/>
            <person name="Dvorak J."/>
            <person name="Tong Y."/>
            <person name="Wang J."/>
            <person name="Yang H."/>
            <person name="Li Z."/>
            <person name="Wang D."/>
            <person name="Zhang A."/>
            <person name="Wang J."/>
        </authorList>
    </citation>
    <scope>NUCLEOTIDE SEQUENCE</scope>
    <source>
        <strain evidence="3">cv. G1812</strain>
    </source>
</reference>
<feature type="domain" description="DUF4371" evidence="1">
    <location>
        <begin position="88"/>
        <end position="232"/>
    </location>
</feature>
<evidence type="ECO:0000313" key="3">
    <source>
        <dbReference type="Proteomes" id="UP000015106"/>
    </source>
</evidence>
<keyword evidence="3" id="KW-1185">Reference proteome</keyword>
<dbReference type="EnsemblPlants" id="TuG1812G0100004550.01.T02">
    <property type="protein sequence ID" value="TuG1812G0100004550.01.T02"/>
    <property type="gene ID" value="TuG1812G0100004550.01"/>
</dbReference>
<evidence type="ECO:0000313" key="2">
    <source>
        <dbReference type="EnsemblPlants" id="TuG1812G0100004550.01.T02"/>
    </source>
</evidence>
<dbReference type="InterPro" id="IPR025398">
    <property type="entry name" value="DUF4371"/>
</dbReference>
<dbReference type="PANTHER" id="PTHR45749">
    <property type="match status" value="1"/>
</dbReference>
<organism evidence="2 3">
    <name type="scientific">Triticum urartu</name>
    <name type="common">Red wild einkorn</name>
    <name type="synonym">Crithodium urartu</name>
    <dbReference type="NCBI Taxonomy" id="4572"/>
    <lineage>
        <taxon>Eukaryota</taxon>
        <taxon>Viridiplantae</taxon>
        <taxon>Streptophyta</taxon>
        <taxon>Embryophyta</taxon>
        <taxon>Tracheophyta</taxon>
        <taxon>Spermatophyta</taxon>
        <taxon>Magnoliopsida</taxon>
        <taxon>Liliopsida</taxon>
        <taxon>Poales</taxon>
        <taxon>Poaceae</taxon>
        <taxon>BOP clade</taxon>
        <taxon>Pooideae</taxon>
        <taxon>Triticodae</taxon>
        <taxon>Triticeae</taxon>
        <taxon>Triticinae</taxon>
        <taxon>Triticum</taxon>
    </lineage>
</organism>
<reference evidence="2" key="2">
    <citation type="submission" date="2018-03" db="EMBL/GenBank/DDBJ databases">
        <title>The Triticum urartu genome reveals the dynamic nature of wheat genome evolution.</title>
        <authorList>
            <person name="Ling H."/>
            <person name="Ma B."/>
            <person name="Shi X."/>
            <person name="Liu H."/>
            <person name="Dong L."/>
            <person name="Sun H."/>
            <person name="Cao Y."/>
            <person name="Gao Q."/>
            <person name="Zheng S."/>
            <person name="Li Y."/>
            <person name="Yu Y."/>
            <person name="Du H."/>
            <person name="Qi M."/>
            <person name="Li Y."/>
            <person name="Yu H."/>
            <person name="Cui Y."/>
            <person name="Wang N."/>
            <person name="Chen C."/>
            <person name="Wu H."/>
            <person name="Zhao Y."/>
            <person name="Zhang J."/>
            <person name="Li Y."/>
            <person name="Zhou W."/>
            <person name="Zhang B."/>
            <person name="Hu W."/>
            <person name="Eijk M."/>
            <person name="Tang J."/>
            <person name="Witsenboer H."/>
            <person name="Zhao S."/>
            <person name="Li Z."/>
            <person name="Zhang A."/>
            <person name="Wang D."/>
            <person name="Liang C."/>
        </authorList>
    </citation>
    <scope>NUCLEOTIDE SEQUENCE [LARGE SCALE GENOMIC DNA]</scope>
    <source>
        <strain evidence="2">cv. G1812</strain>
    </source>
</reference>
<dbReference type="PANTHER" id="PTHR45749:SF25">
    <property type="entry name" value="TTF-TYPE DOMAIN-CONTAINING PROTEIN"/>
    <property type="match status" value="1"/>
</dbReference>
<dbReference type="AlphaFoldDB" id="A0A8R7P617"/>
<evidence type="ECO:0000259" key="1">
    <source>
        <dbReference type="Pfam" id="PF14291"/>
    </source>
</evidence>
<protein>
    <recommendedName>
        <fullName evidence="1">DUF4371 domain-containing protein</fullName>
    </recommendedName>
</protein>
<name>A0A8R7P617_TRIUA</name>
<dbReference type="Pfam" id="PF14291">
    <property type="entry name" value="DUF4371"/>
    <property type="match status" value="1"/>
</dbReference>
<reference evidence="2" key="3">
    <citation type="submission" date="2022-06" db="UniProtKB">
        <authorList>
            <consortium name="EnsemblPlants"/>
        </authorList>
    </citation>
    <scope>IDENTIFICATION</scope>
</reference>
<gene>
    <name evidence="2" type="primary">LOC125533161</name>
</gene>
<sequence length="236" mass="26300">VPPTRPRTGTRRRHGHLVQAVHKVRASTTGCRTRAASKAPDGLTLSAATNSSLAREVEPPAGQSEHSARIAAHCHAPFQAERIQYWLRYLIAQGEAFRGHDESSTSINKGNFRELLDWYKDKKEDVKEAFDKGPGNAQMICSDIQKDLATACAMEVTKVIKNDIGDKNFSILIDEARDCSIKEQMAVIVRFLDDHGVLQERFLAIKHITDCTSAGIKKALVDVLEYHGLLLRERDI</sequence>
<dbReference type="Proteomes" id="UP000015106">
    <property type="component" value="Chromosome 1"/>
</dbReference>
<accession>A0A8R7P617</accession>